<feature type="transmembrane region" description="Helical" evidence="1">
    <location>
        <begin position="109"/>
        <end position="129"/>
    </location>
</feature>
<sequence>MLFIALSNYSFIKRNFPSLKNVYIALSSTLPLAIIDFSSDGLFSSPWLFAPLALAVFARELACDIPDINGDDATIAVRLGERMSSKSVFACYSVSLSLLTILSNSEREFVIPAVGWGLLALYLVFKVKYRWSERRLILFSAPLVICPAVLVLN</sequence>
<comment type="caution">
    <text evidence="2">The sequence shown here is derived from an EMBL/GenBank/DDBJ whole genome shotgun (WGS) entry which is preliminary data.</text>
</comment>
<evidence type="ECO:0000313" key="2">
    <source>
        <dbReference type="EMBL" id="GLQ29317.1"/>
    </source>
</evidence>
<name>A0ABQ5VQY7_9RHOB</name>
<keyword evidence="3" id="KW-1185">Reference proteome</keyword>
<keyword evidence="1" id="KW-0812">Transmembrane</keyword>
<keyword evidence="1" id="KW-0472">Membrane</keyword>
<organism evidence="2 3">
    <name type="scientific">Sulfitobacter pacificus</name>
    <dbReference type="NCBI Taxonomy" id="1499314"/>
    <lineage>
        <taxon>Bacteria</taxon>
        <taxon>Pseudomonadati</taxon>
        <taxon>Pseudomonadota</taxon>
        <taxon>Alphaproteobacteria</taxon>
        <taxon>Rhodobacterales</taxon>
        <taxon>Roseobacteraceae</taxon>
        <taxon>Sulfitobacter</taxon>
    </lineage>
</organism>
<feature type="transmembrane region" description="Helical" evidence="1">
    <location>
        <begin position="21"/>
        <end position="39"/>
    </location>
</feature>
<proteinExistence type="predicted"/>
<dbReference type="EMBL" id="BSNL01000021">
    <property type="protein sequence ID" value="GLQ29317.1"/>
    <property type="molecule type" value="Genomic_DNA"/>
</dbReference>
<evidence type="ECO:0000256" key="1">
    <source>
        <dbReference type="SAM" id="Phobius"/>
    </source>
</evidence>
<reference evidence="2" key="2">
    <citation type="submission" date="2023-01" db="EMBL/GenBank/DDBJ databases">
        <title>Draft genome sequence of Sulfitobacter pacificus strain NBRC 109915.</title>
        <authorList>
            <person name="Sun Q."/>
            <person name="Mori K."/>
        </authorList>
    </citation>
    <scope>NUCLEOTIDE SEQUENCE</scope>
    <source>
        <strain evidence="2">NBRC 109915</strain>
    </source>
</reference>
<keyword evidence="1" id="KW-1133">Transmembrane helix</keyword>
<reference evidence="2" key="1">
    <citation type="journal article" date="2014" name="Int. J. Syst. Evol. Microbiol.">
        <title>Complete genome of a new Firmicutes species belonging to the dominant human colonic microbiota ('Ruminococcus bicirculans') reveals two chromosomes and a selective capacity to utilize plant glucans.</title>
        <authorList>
            <consortium name="NISC Comparative Sequencing Program"/>
            <person name="Wegmann U."/>
            <person name="Louis P."/>
            <person name="Goesmann A."/>
            <person name="Henrissat B."/>
            <person name="Duncan S.H."/>
            <person name="Flint H.J."/>
        </authorList>
    </citation>
    <scope>NUCLEOTIDE SEQUENCE</scope>
    <source>
        <strain evidence="2">NBRC 109915</strain>
    </source>
</reference>
<accession>A0ABQ5VQY7</accession>
<evidence type="ECO:0008006" key="4">
    <source>
        <dbReference type="Google" id="ProtNLM"/>
    </source>
</evidence>
<gene>
    <name evidence="2" type="ORF">GCM10007927_41210</name>
</gene>
<dbReference type="Proteomes" id="UP001161388">
    <property type="component" value="Unassembled WGS sequence"/>
</dbReference>
<evidence type="ECO:0000313" key="3">
    <source>
        <dbReference type="Proteomes" id="UP001161388"/>
    </source>
</evidence>
<dbReference type="RefSeq" id="WP_386259321.1">
    <property type="nucleotide sequence ID" value="NZ_JBHSWF010000003.1"/>
</dbReference>
<protein>
    <recommendedName>
        <fullName evidence="4">UbiA prenyltransferase family protein</fullName>
    </recommendedName>
</protein>